<feature type="domain" description="Bacterial EndoU nuclease" evidence="1">
    <location>
        <begin position="20"/>
        <end position="96"/>
    </location>
</feature>
<dbReference type="Proteomes" id="UP000811844">
    <property type="component" value="Unassembled WGS sequence"/>
</dbReference>
<evidence type="ECO:0000313" key="3">
    <source>
        <dbReference type="Proteomes" id="UP000811844"/>
    </source>
</evidence>
<organism evidence="2 3">
    <name type="scientific">Shewanella intestini</name>
    <dbReference type="NCBI Taxonomy" id="2017544"/>
    <lineage>
        <taxon>Bacteria</taxon>
        <taxon>Pseudomonadati</taxon>
        <taxon>Pseudomonadota</taxon>
        <taxon>Gammaproteobacteria</taxon>
        <taxon>Alteromonadales</taxon>
        <taxon>Shewanellaceae</taxon>
        <taxon>Shewanella</taxon>
    </lineage>
</organism>
<dbReference type="InterPro" id="IPR029501">
    <property type="entry name" value="EndoU_bac"/>
</dbReference>
<accession>A0ABS5I6I8</accession>
<proteinExistence type="predicted"/>
<dbReference type="Pfam" id="PF14436">
    <property type="entry name" value="EndoU_bacteria"/>
    <property type="match status" value="1"/>
</dbReference>
<name>A0ABS5I6I8_9GAMM</name>
<protein>
    <submittedName>
        <fullName evidence="2">EndoU domain-containing protein</fullName>
    </submittedName>
</protein>
<reference evidence="2 3" key="1">
    <citation type="submission" date="2020-02" db="EMBL/GenBank/DDBJ databases">
        <title>Shewanella WXL01 sp. nov., a marine bacterium isolated from green algae in Luhuitou Fringing Reef (Northern South China Sea).</title>
        <authorList>
            <person name="Wang X."/>
        </authorList>
    </citation>
    <scope>NUCLEOTIDE SEQUENCE [LARGE SCALE GENOMIC DNA]</scope>
    <source>
        <strain evidence="2 3">MCCC 1A01895</strain>
    </source>
</reference>
<dbReference type="RefSeq" id="WP_153666365.1">
    <property type="nucleotide sequence ID" value="NZ_JAAIKR010000034.1"/>
</dbReference>
<keyword evidence="3" id="KW-1185">Reference proteome</keyword>
<dbReference type="EMBL" id="JAAIKR010000034">
    <property type="protein sequence ID" value="MBR9729645.1"/>
    <property type="molecule type" value="Genomic_DNA"/>
</dbReference>
<evidence type="ECO:0000313" key="2">
    <source>
        <dbReference type="EMBL" id="MBR9729645.1"/>
    </source>
</evidence>
<comment type="caution">
    <text evidence="2">The sequence shown here is derived from an EMBL/GenBank/DDBJ whole genome shotgun (WGS) entry which is preliminary data.</text>
</comment>
<evidence type="ECO:0000259" key="1">
    <source>
        <dbReference type="Pfam" id="PF14436"/>
    </source>
</evidence>
<sequence length="97" mass="10297">MTGDATGGGHKFGFSRLFNGKTKFPASWSSDKIMNAVSDIATDPSLKWVQQTGKAGNWFTKAGKPAHFTVEGTRNGANIKVVLEPAGEGLITAFPIK</sequence>
<gene>
    <name evidence="2" type="ORF">G3R48_16905</name>
</gene>